<name>A0A1G2R7Q0_9BACT</name>
<feature type="transmembrane region" description="Helical" evidence="1">
    <location>
        <begin position="50"/>
        <end position="72"/>
    </location>
</feature>
<comment type="caution">
    <text evidence="2">The sequence shown here is derived from an EMBL/GenBank/DDBJ whole genome shotgun (WGS) entry which is preliminary data.</text>
</comment>
<dbReference type="AlphaFoldDB" id="A0A1G2R7Q0"/>
<feature type="transmembrane region" description="Helical" evidence="1">
    <location>
        <begin position="26"/>
        <end position="44"/>
    </location>
</feature>
<dbReference type="EMBL" id="MHTX01000004">
    <property type="protein sequence ID" value="OHA68905.1"/>
    <property type="molecule type" value="Genomic_DNA"/>
</dbReference>
<evidence type="ECO:0000256" key="1">
    <source>
        <dbReference type="SAM" id="Phobius"/>
    </source>
</evidence>
<dbReference type="Proteomes" id="UP000179258">
    <property type="component" value="Unassembled WGS sequence"/>
</dbReference>
<keyword evidence="1" id="KW-0812">Transmembrane</keyword>
<keyword evidence="1" id="KW-1133">Transmembrane helix</keyword>
<organism evidence="2 3">
    <name type="scientific">Candidatus Wildermuthbacteria bacterium RIFCSPHIGHO2_02_FULL_47_17</name>
    <dbReference type="NCBI Taxonomy" id="1802452"/>
    <lineage>
        <taxon>Bacteria</taxon>
        <taxon>Candidatus Wildermuthiibacteriota</taxon>
    </lineage>
</organism>
<evidence type="ECO:0000313" key="2">
    <source>
        <dbReference type="EMBL" id="OHA68905.1"/>
    </source>
</evidence>
<keyword evidence="1" id="KW-0472">Membrane</keyword>
<accession>A0A1G2R7Q0</accession>
<evidence type="ECO:0000313" key="3">
    <source>
        <dbReference type="Proteomes" id="UP000179258"/>
    </source>
</evidence>
<feature type="transmembrane region" description="Helical" evidence="1">
    <location>
        <begin position="6"/>
        <end position="21"/>
    </location>
</feature>
<sequence>MISTIWIILGIASLILLAFYWNTRNAVWGGLTAGIIIGVLWKFIGGADWYIVVKVATVATILGFGAELLGMLSDYLKRKS</sequence>
<gene>
    <name evidence="2" type="ORF">A3D59_00380</name>
</gene>
<protein>
    <submittedName>
        <fullName evidence="2">Uncharacterized protein</fullName>
    </submittedName>
</protein>
<proteinExistence type="predicted"/>
<reference evidence="2 3" key="1">
    <citation type="journal article" date="2016" name="Nat. Commun.">
        <title>Thousands of microbial genomes shed light on interconnected biogeochemical processes in an aquifer system.</title>
        <authorList>
            <person name="Anantharaman K."/>
            <person name="Brown C.T."/>
            <person name="Hug L.A."/>
            <person name="Sharon I."/>
            <person name="Castelle C.J."/>
            <person name="Probst A.J."/>
            <person name="Thomas B.C."/>
            <person name="Singh A."/>
            <person name="Wilkins M.J."/>
            <person name="Karaoz U."/>
            <person name="Brodie E.L."/>
            <person name="Williams K.H."/>
            <person name="Hubbard S.S."/>
            <person name="Banfield J.F."/>
        </authorList>
    </citation>
    <scope>NUCLEOTIDE SEQUENCE [LARGE SCALE GENOMIC DNA]</scope>
</reference>